<dbReference type="CDD" id="cd00821">
    <property type="entry name" value="PH"/>
    <property type="match status" value="1"/>
</dbReference>
<dbReference type="PROSITE" id="PS51677">
    <property type="entry name" value="NODB"/>
    <property type="match status" value="1"/>
</dbReference>
<feature type="compositionally biased region" description="Polar residues" evidence="3">
    <location>
        <begin position="957"/>
        <end position="979"/>
    </location>
</feature>
<organism evidence="7 8">
    <name type="scientific">Powellomyces hirtus</name>
    <dbReference type="NCBI Taxonomy" id="109895"/>
    <lineage>
        <taxon>Eukaryota</taxon>
        <taxon>Fungi</taxon>
        <taxon>Fungi incertae sedis</taxon>
        <taxon>Chytridiomycota</taxon>
        <taxon>Chytridiomycota incertae sedis</taxon>
        <taxon>Chytridiomycetes</taxon>
        <taxon>Spizellomycetales</taxon>
        <taxon>Powellomycetaceae</taxon>
        <taxon>Powellomyces</taxon>
    </lineage>
</organism>
<dbReference type="AlphaFoldDB" id="A0A507E831"/>
<feature type="compositionally biased region" description="Low complexity" evidence="3">
    <location>
        <begin position="816"/>
        <end position="832"/>
    </location>
</feature>
<keyword evidence="1" id="KW-0479">Metal-binding</keyword>
<evidence type="ECO:0000313" key="8">
    <source>
        <dbReference type="Proteomes" id="UP000318582"/>
    </source>
</evidence>
<dbReference type="GO" id="GO:0046872">
    <property type="term" value="F:metal ion binding"/>
    <property type="evidence" value="ECO:0007669"/>
    <property type="project" value="UniProtKB-KW"/>
</dbReference>
<dbReference type="Pfam" id="PF00169">
    <property type="entry name" value="PH"/>
    <property type="match status" value="1"/>
</dbReference>
<dbReference type="Gene3D" id="3.20.20.370">
    <property type="entry name" value="Glycoside hydrolase/deacetylase"/>
    <property type="match status" value="1"/>
</dbReference>
<evidence type="ECO:0000259" key="6">
    <source>
        <dbReference type="PROSITE" id="PS51677"/>
    </source>
</evidence>
<dbReference type="InterPro" id="IPR001849">
    <property type="entry name" value="PH_domain"/>
</dbReference>
<feature type="compositionally biased region" description="Low complexity" evidence="3">
    <location>
        <begin position="1002"/>
        <end position="1014"/>
    </location>
</feature>
<feature type="domain" description="NodB homology" evidence="6">
    <location>
        <begin position="131"/>
        <end position="333"/>
    </location>
</feature>
<dbReference type="PANTHER" id="PTHR10587:SF133">
    <property type="entry name" value="CHITIN DEACETYLASE 1-RELATED"/>
    <property type="match status" value="1"/>
</dbReference>
<evidence type="ECO:0000256" key="3">
    <source>
        <dbReference type="SAM" id="MobiDB-lite"/>
    </source>
</evidence>
<protein>
    <recommendedName>
        <fullName evidence="9">NodB homology domain-containing protein</fullName>
    </recommendedName>
</protein>
<reference evidence="7 8" key="1">
    <citation type="journal article" date="2019" name="Sci. Rep.">
        <title>Comparative genomics of chytrid fungi reveal insights into the obligate biotrophic and pathogenic lifestyle of Synchytrium endobioticum.</title>
        <authorList>
            <person name="van de Vossenberg B.T.L.H."/>
            <person name="Warris S."/>
            <person name="Nguyen H.D.T."/>
            <person name="van Gent-Pelzer M.P.E."/>
            <person name="Joly D.L."/>
            <person name="van de Geest H.C."/>
            <person name="Bonants P.J.M."/>
            <person name="Smith D.S."/>
            <person name="Levesque C.A."/>
            <person name="van der Lee T.A.J."/>
        </authorList>
    </citation>
    <scope>NUCLEOTIDE SEQUENCE [LARGE SCALE GENOMIC DNA]</scope>
    <source>
        <strain evidence="7 8">CBS 809.83</strain>
    </source>
</reference>
<feature type="region of interest" description="Disordered" evidence="3">
    <location>
        <begin position="444"/>
        <end position="464"/>
    </location>
</feature>
<feature type="compositionally biased region" description="Basic and acidic residues" evidence="3">
    <location>
        <begin position="718"/>
        <end position="755"/>
    </location>
</feature>
<sequence length="1135" mass="122114">MTVATSIPLLVLSASVHSVLALPQAPAAPAAPPSLSIIPPMPAAWPATDEGGPITGAFLQEPLVTEALAYVNAVVPPQYLNIAPSRYTGPCTTVYPADAAVKNCYWPNNLCVRLADTDGFKADVTACPGENSWGLTYDDGPTVNIVNGVNTNDTPALRARLNAMNTKATFFIVGANGIQNPTQLAATVQEGHEMAIHTWTHYPATSLSNAQIIAELKYTEAMIYNATGVLPRFWRPPCGDIDDRVRAIASALGFTAVMWGTTPVRDTGDAAVPDNQQNAAGITGVVNTVKSWFTPQPGFISLAHDINPFTTGSAIASLDAIAAAGAAFPLSVGPVGTCLGQPSYKPLPERPPAPVPAVAPVAAIRFAGVDESVPHPDGFPLTFSAAGTLKATILSFVSAALATAAHSTTTPAHTSTKATLDTPHHALHIKLLPAPSTTKNSLYSTVRNSDSDAPPMDLQRDIGYPPNDNMYFTGDWELKRRSSYRNVTSIYRPFYEESEDEDKVGNNVRNENGKKDEMKIRRQMQQGRVRPPTTINQSVSDLLTMYERELEHLDHEHEHKPVQGNIKPTVSPPSDTVSRFLFPAAHRDSPTAHSDTITATRGRGWDPVGARLDEDVARADIGSEAVLTTIEGEMSLPLSVVPSRDQETGTRGRELRRATPQPTSTLTYPPRSRSLQRDTKTWRNIHTLPQPPLPTTTPSLTSTVHRQTTTTSPPATRKHVDSPHHPYDYDYEKQQQGESRSMWKEKEGESESEGKVDREGYLFFRTQHSASWKKRWVVVRGNVAGVYSSRKMTRQVAHIHLPRTLLVLPEDTAAGTPTLSPTSRPSSTSPESAQTHSFMTLAPQPHTGPRAIPFFFAAPTRLEMVLWIAALVNAARGGGLVRTLIPIRGAVGSASGRVGVGEVVVEMEPPPMSPASEASSAETLIRTSPTLSTSQPSPHSPYVPASLSLPISPPPMTQTTASSWPSTDRPSTDRPSTGRTAAAAPTHRKRFTFAQLTQRMRSVGSSGSASSGSGKVKRHTAPAWKVTTTPPHPDSTRMKKERQTYRDHYPLPTTSTTTTSSSSSTYSSSPQIPIGASVAPQIVPASPSTSPKKRDGGNVTVTSGSKQAGPKPHTKPAKKLSPLPPIITDMWYRGR</sequence>
<dbReference type="InterPro" id="IPR011993">
    <property type="entry name" value="PH-like_dom_sf"/>
</dbReference>
<dbReference type="SMART" id="SM00233">
    <property type="entry name" value="PH"/>
    <property type="match status" value="1"/>
</dbReference>
<dbReference type="PANTHER" id="PTHR10587">
    <property type="entry name" value="GLYCOSYL TRANSFERASE-RELATED"/>
    <property type="match status" value="1"/>
</dbReference>
<name>A0A507E831_9FUNG</name>
<dbReference type="Proteomes" id="UP000318582">
    <property type="component" value="Unassembled WGS sequence"/>
</dbReference>
<gene>
    <name evidence="7" type="ORF">PhCBS80983_g01894</name>
</gene>
<dbReference type="InterPro" id="IPR050248">
    <property type="entry name" value="Polysacc_deacetylase_ArnD"/>
</dbReference>
<dbReference type="InterPro" id="IPR002509">
    <property type="entry name" value="NODB_dom"/>
</dbReference>
<dbReference type="Gene3D" id="2.30.29.30">
    <property type="entry name" value="Pleckstrin-homology domain (PH domain)/Phosphotyrosine-binding domain (PTB)"/>
    <property type="match status" value="1"/>
</dbReference>
<dbReference type="InterPro" id="IPR011330">
    <property type="entry name" value="Glyco_hydro/deAcase_b/a-brl"/>
</dbReference>
<evidence type="ECO:0000256" key="1">
    <source>
        <dbReference type="ARBA" id="ARBA00022723"/>
    </source>
</evidence>
<feature type="compositionally biased region" description="Basic and acidic residues" evidence="3">
    <location>
        <begin position="644"/>
        <end position="657"/>
    </location>
</feature>
<comment type="caution">
    <text evidence="7">The sequence shown here is derived from an EMBL/GenBank/DDBJ whole genome shotgun (WGS) entry which is preliminary data.</text>
</comment>
<proteinExistence type="predicted"/>
<dbReference type="GO" id="GO:0009272">
    <property type="term" value="P:fungal-type cell wall biogenesis"/>
    <property type="evidence" value="ECO:0007669"/>
    <property type="project" value="UniProtKB-ARBA"/>
</dbReference>
<dbReference type="GO" id="GO:0016020">
    <property type="term" value="C:membrane"/>
    <property type="evidence" value="ECO:0007669"/>
    <property type="project" value="TreeGrafter"/>
</dbReference>
<evidence type="ECO:0000256" key="2">
    <source>
        <dbReference type="ARBA" id="ARBA00022801"/>
    </source>
</evidence>
<feature type="signal peptide" evidence="4">
    <location>
        <begin position="1"/>
        <end position="21"/>
    </location>
</feature>
<dbReference type="EMBL" id="QEAQ01000017">
    <property type="protein sequence ID" value="TPX60223.1"/>
    <property type="molecule type" value="Genomic_DNA"/>
</dbReference>
<feature type="region of interest" description="Disordered" evidence="3">
    <location>
        <begin position="908"/>
        <end position="1135"/>
    </location>
</feature>
<dbReference type="SUPFAM" id="SSF50729">
    <property type="entry name" value="PH domain-like"/>
    <property type="match status" value="1"/>
</dbReference>
<feature type="region of interest" description="Disordered" evidence="3">
    <location>
        <begin position="813"/>
        <end position="834"/>
    </location>
</feature>
<accession>A0A507E831</accession>
<feature type="compositionally biased region" description="Low complexity" evidence="3">
    <location>
        <begin position="1053"/>
        <end position="1069"/>
    </location>
</feature>
<keyword evidence="2" id="KW-0378">Hydrolase</keyword>
<dbReference type="SUPFAM" id="SSF88713">
    <property type="entry name" value="Glycoside hydrolase/deacetylase"/>
    <property type="match status" value="1"/>
</dbReference>
<evidence type="ECO:0000313" key="7">
    <source>
        <dbReference type="EMBL" id="TPX60223.1"/>
    </source>
</evidence>
<dbReference type="STRING" id="109895.A0A507E831"/>
<feature type="compositionally biased region" description="Low complexity" evidence="3">
    <location>
        <begin position="914"/>
        <end position="937"/>
    </location>
</feature>
<evidence type="ECO:0008006" key="9">
    <source>
        <dbReference type="Google" id="ProtNLM"/>
    </source>
</evidence>
<keyword evidence="4" id="KW-0732">Signal</keyword>
<feature type="region of interest" description="Disordered" evidence="3">
    <location>
        <begin position="637"/>
        <end position="755"/>
    </location>
</feature>
<dbReference type="GO" id="GO:0005975">
    <property type="term" value="P:carbohydrate metabolic process"/>
    <property type="evidence" value="ECO:0007669"/>
    <property type="project" value="InterPro"/>
</dbReference>
<evidence type="ECO:0000256" key="4">
    <source>
        <dbReference type="SAM" id="SignalP"/>
    </source>
</evidence>
<keyword evidence="8" id="KW-1185">Reference proteome</keyword>
<feature type="compositionally biased region" description="Low complexity" evidence="3">
    <location>
        <begin position="696"/>
        <end position="712"/>
    </location>
</feature>
<evidence type="ECO:0000259" key="5">
    <source>
        <dbReference type="PROSITE" id="PS50003"/>
    </source>
</evidence>
<dbReference type="GO" id="GO:0004099">
    <property type="term" value="F:chitin deacetylase activity"/>
    <property type="evidence" value="ECO:0007669"/>
    <property type="project" value="TreeGrafter"/>
</dbReference>
<feature type="domain" description="PH" evidence="5">
    <location>
        <begin position="755"/>
        <end position="876"/>
    </location>
</feature>
<feature type="compositionally biased region" description="Basic and acidic residues" evidence="3">
    <location>
        <begin position="1034"/>
        <end position="1049"/>
    </location>
</feature>
<dbReference type="Pfam" id="PF01522">
    <property type="entry name" value="Polysacc_deac_1"/>
    <property type="match status" value="1"/>
</dbReference>
<dbReference type="PROSITE" id="PS50003">
    <property type="entry name" value="PH_DOMAIN"/>
    <property type="match status" value="1"/>
</dbReference>
<feature type="chain" id="PRO_5021296572" description="NodB homology domain-containing protein" evidence="4">
    <location>
        <begin position="22"/>
        <end position="1135"/>
    </location>
</feature>